<evidence type="ECO:0000313" key="6">
    <source>
        <dbReference type="Proteomes" id="UP000283634"/>
    </source>
</evidence>
<dbReference type="Pfam" id="PF03133">
    <property type="entry name" value="TTL"/>
    <property type="match status" value="1"/>
</dbReference>
<accession>A0A3R7LAU2</accession>
<keyword evidence="2" id="KW-0547">Nucleotide-binding</keyword>
<dbReference type="GO" id="GO:0015631">
    <property type="term" value="F:tubulin binding"/>
    <property type="evidence" value="ECO:0007669"/>
    <property type="project" value="TreeGrafter"/>
</dbReference>
<dbReference type="Gene3D" id="3.30.470.20">
    <property type="entry name" value="ATP-grasp fold, B domain"/>
    <property type="match status" value="1"/>
</dbReference>
<feature type="region of interest" description="Disordered" evidence="4">
    <location>
        <begin position="621"/>
        <end position="643"/>
    </location>
</feature>
<feature type="region of interest" description="Disordered" evidence="4">
    <location>
        <begin position="799"/>
        <end position="936"/>
    </location>
</feature>
<dbReference type="Proteomes" id="UP000283634">
    <property type="component" value="Unassembled WGS sequence"/>
</dbReference>
<dbReference type="GO" id="GO:0005524">
    <property type="term" value="F:ATP binding"/>
    <property type="evidence" value="ECO:0007669"/>
    <property type="project" value="UniProtKB-KW"/>
</dbReference>
<feature type="compositionally biased region" description="Polar residues" evidence="4">
    <location>
        <begin position="799"/>
        <end position="828"/>
    </location>
</feature>
<dbReference type="PANTHER" id="PTHR12241">
    <property type="entry name" value="TUBULIN POLYGLUTAMYLASE"/>
    <property type="match status" value="1"/>
</dbReference>
<name>A0A3R7LAU2_TRYRA</name>
<dbReference type="VEuPathDB" id="TriTrypDB:TRSC58_03244"/>
<evidence type="ECO:0000256" key="4">
    <source>
        <dbReference type="SAM" id="MobiDB-lite"/>
    </source>
</evidence>
<evidence type="ECO:0000313" key="5">
    <source>
        <dbReference type="EMBL" id="RNF10617.1"/>
    </source>
</evidence>
<dbReference type="PANTHER" id="PTHR12241:SF157">
    <property type="entry name" value="LIGASE-LIKE PROTEIN, PUTATIVE-RELATED"/>
    <property type="match status" value="1"/>
</dbReference>
<dbReference type="GO" id="GO:0000226">
    <property type="term" value="P:microtubule cytoskeleton organization"/>
    <property type="evidence" value="ECO:0007669"/>
    <property type="project" value="TreeGrafter"/>
</dbReference>
<keyword evidence="1 5" id="KW-0436">Ligase</keyword>
<protein>
    <submittedName>
        <fullName evidence="5">Putative tubulin-tyrsoine ligase-like protein</fullName>
    </submittedName>
</protein>
<evidence type="ECO:0000256" key="1">
    <source>
        <dbReference type="ARBA" id="ARBA00022598"/>
    </source>
</evidence>
<dbReference type="SUPFAM" id="SSF56059">
    <property type="entry name" value="Glutathione synthetase ATP-binding domain-like"/>
    <property type="match status" value="1"/>
</dbReference>
<gene>
    <name evidence="5" type="ORF">TraAM80_01433</name>
</gene>
<dbReference type="AlphaFoldDB" id="A0A3R7LAU2"/>
<dbReference type="OMA" id="AVAHLIC"/>
<dbReference type="EMBL" id="MKGL01000029">
    <property type="protein sequence ID" value="RNF10617.1"/>
    <property type="molecule type" value="Genomic_DNA"/>
</dbReference>
<comment type="caution">
    <text evidence="5">The sequence shown here is derived from an EMBL/GenBank/DDBJ whole genome shotgun (WGS) entry which is preliminary data.</text>
</comment>
<feature type="compositionally biased region" description="Polar residues" evidence="4">
    <location>
        <begin position="711"/>
        <end position="728"/>
    </location>
</feature>
<feature type="region of interest" description="Disordered" evidence="4">
    <location>
        <begin position="711"/>
        <end position="730"/>
    </location>
</feature>
<evidence type="ECO:0000256" key="3">
    <source>
        <dbReference type="ARBA" id="ARBA00022840"/>
    </source>
</evidence>
<dbReference type="PROSITE" id="PS51221">
    <property type="entry name" value="TTL"/>
    <property type="match status" value="1"/>
</dbReference>
<feature type="region of interest" description="Disordered" evidence="4">
    <location>
        <begin position="43"/>
        <end position="63"/>
    </location>
</feature>
<keyword evidence="3" id="KW-0067">ATP-binding</keyword>
<proteinExistence type="predicted"/>
<dbReference type="GeneID" id="40325366"/>
<dbReference type="OrthoDB" id="202825at2759"/>
<keyword evidence="6" id="KW-1185">Reference proteome</keyword>
<dbReference type="GO" id="GO:0036064">
    <property type="term" value="C:ciliary basal body"/>
    <property type="evidence" value="ECO:0007669"/>
    <property type="project" value="TreeGrafter"/>
</dbReference>
<organism evidence="5 6">
    <name type="scientific">Trypanosoma rangeli</name>
    <dbReference type="NCBI Taxonomy" id="5698"/>
    <lineage>
        <taxon>Eukaryota</taxon>
        <taxon>Discoba</taxon>
        <taxon>Euglenozoa</taxon>
        <taxon>Kinetoplastea</taxon>
        <taxon>Metakinetoplastina</taxon>
        <taxon>Trypanosomatida</taxon>
        <taxon>Trypanosomatidae</taxon>
        <taxon>Trypanosoma</taxon>
        <taxon>Herpetosoma</taxon>
    </lineage>
</organism>
<dbReference type="GO" id="GO:0070740">
    <property type="term" value="F:tubulin-glutamic acid ligase activity"/>
    <property type="evidence" value="ECO:0007669"/>
    <property type="project" value="TreeGrafter"/>
</dbReference>
<feature type="compositionally biased region" description="Low complexity" evidence="4">
    <location>
        <begin position="634"/>
        <end position="643"/>
    </location>
</feature>
<sequence>MPLHGDTTVTDTSATLSVVAAAGSRVMSRTEVPALVVLRRRRRGNSQIQPQQEAPAECGESGTGKPHIIVVTQHGPIHTARVGTHRHSLQPTRIVSSSLSARVTGASTSEGNYESGAHAGSNGAAFLSFCSSNRHRRKNSLVRHIEGAFVEVQDGDKSSARRSSRRRIGGNVYGNDKINKFAKEDENAEHKPGPSIYTSAHPAVGLLSPTTTLRLADLECAIAKHGQVSLRVKANGTKCSRMNRKIVNLHLCKYSLLRIIAEEQGFRTQETEDELEKNQFNLVWSDTVLPLTRLVRLANWQRTNHFPSMYLLCRKGHLGITLGKMRRALPSHFLFYPRTWSLRSERHQFMGFVMALRSKKVSKFFILKPNSGCQGRGIVISRDPLSAVEDVDNYVVQEYVTRPLLLEGHKFDLRVYVLLTSIRAPSIFMFNDGLVRICAELYEKPNDNNVRNACKHLTNYAVNKHSPEYVFNNNAEDGHLGSKRNFKFLNEWLEASGKCPVEFWAAVAHLICKTILVAQPQITSVYNSCFSRPNDGYNCFEVLGFDILIDHKMKPWLMEVNHTPSLATDTPLDYDIKHALIKEVWEIIDIKASDKRQVEKKERNRFVQRVMCQPLAAQNVTGTKSERGTDITASTSTPTTNSLPQQQLLKTPLSLTGGTQEQVMEEANLIEERRAREDAKLCNFQRIYPTTDVQHQLVYDAILAQARTQFGSPRPSWVSSPAPTTPQTTEERYRRFDVLSVGVPNPPRAAFGTSLRDRSVLSTPCEPVADASINSLSNISTYSMGQQMQRLCEDMKLSQSRGKPTPRTGSFFNSAVGSKSSVSNNNQHPIDGPSDSAPLTGMATTNLAPERKRPVLGRISMGMNTEGPLRKPHIINTKLAPGGSPSVAPVGNPPPTTERLEEMRSLQERLDQEAECELSPSHDSTEGSSFGLEEEE</sequence>
<reference evidence="5 6" key="1">
    <citation type="journal article" date="2018" name="BMC Genomics">
        <title>Genomic comparison of Trypanosoma conorhini and Trypanosoma rangeli to Trypanosoma cruzi strains of high and low virulence.</title>
        <authorList>
            <person name="Bradwell K.R."/>
            <person name="Koparde V.N."/>
            <person name="Matveyev A.V."/>
            <person name="Serrano M.G."/>
            <person name="Alves J.M."/>
            <person name="Parikh H."/>
            <person name="Huang B."/>
            <person name="Lee V."/>
            <person name="Espinosa-Alvarez O."/>
            <person name="Ortiz P.A."/>
            <person name="Costa-Martins A.G."/>
            <person name="Teixeira M.M."/>
            <person name="Buck G.A."/>
        </authorList>
    </citation>
    <scope>NUCLEOTIDE SEQUENCE [LARGE SCALE GENOMIC DNA]</scope>
    <source>
        <strain evidence="5 6">AM80</strain>
    </source>
</reference>
<dbReference type="VEuPathDB" id="TriTrypDB:TRSC58_02376"/>
<dbReference type="RefSeq" id="XP_029241663.1">
    <property type="nucleotide sequence ID" value="XM_029378474.1"/>
</dbReference>
<feature type="compositionally biased region" description="Basic and acidic residues" evidence="4">
    <location>
        <begin position="898"/>
        <end position="912"/>
    </location>
</feature>
<dbReference type="InterPro" id="IPR004344">
    <property type="entry name" value="TTL/TTLL_fam"/>
</dbReference>
<evidence type="ECO:0000256" key="2">
    <source>
        <dbReference type="ARBA" id="ARBA00022741"/>
    </source>
</evidence>